<keyword evidence="2" id="KW-0808">Transferase</keyword>
<dbReference type="AlphaFoldDB" id="A0AAD7PTC6"/>
<evidence type="ECO:0000313" key="2">
    <source>
        <dbReference type="EMBL" id="KAJ7966135.1"/>
    </source>
</evidence>
<protein>
    <submittedName>
        <fullName evidence="2">Transferase</fullName>
    </submittedName>
</protein>
<dbReference type="PANTHER" id="PTHR31642:SF26">
    <property type="entry name" value="HXXXD-TYPE ACYL-TRANSFERASE FAMILY PROTEIN"/>
    <property type="match status" value="1"/>
</dbReference>
<dbReference type="PANTHER" id="PTHR31642">
    <property type="entry name" value="TRICHOTHECENE 3-O-ACETYLTRANSFERASE"/>
    <property type="match status" value="1"/>
</dbReference>
<dbReference type="EMBL" id="JARAOO010000006">
    <property type="protein sequence ID" value="KAJ7966135.1"/>
    <property type="molecule type" value="Genomic_DNA"/>
</dbReference>
<dbReference type="KEGG" id="qsa:O6P43_015653"/>
<dbReference type="Gene3D" id="3.30.559.10">
    <property type="entry name" value="Chloramphenicol acetyltransferase-like domain"/>
    <property type="match status" value="2"/>
</dbReference>
<evidence type="ECO:0000256" key="1">
    <source>
        <dbReference type="ARBA" id="ARBA00009861"/>
    </source>
</evidence>
<comment type="similarity">
    <text evidence="1">Belongs to the plant acyltransferase family.</text>
</comment>
<gene>
    <name evidence="2" type="ORF">O6P43_015653</name>
</gene>
<keyword evidence="3" id="KW-1185">Reference proteome</keyword>
<organism evidence="2 3">
    <name type="scientific">Quillaja saponaria</name>
    <name type="common">Soap bark tree</name>
    <dbReference type="NCBI Taxonomy" id="32244"/>
    <lineage>
        <taxon>Eukaryota</taxon>
        <taxon>Viridiplantae</taxon>
        <taxon>Streptophyta</taxon>
        <taxon>Embryophyta</taxon>
        <taxon>Tracheophyta</taxon>
        <taxon>Spermatophyta</taxon>
        <taxon>Magnoliopsida</taxon>
        <taxon>eudicotyledons</taxon>
        <taxon>Gunneridae</taxon>
        <taxon>Pentapetalae</taxon>
        <taxon>rosids</taxon>
        <taxon>fabids</taxon>
        <taxon>Fabales</taxon>
        <taxon>Quillajaceae</taxon>
        <taxon>Quillaja</taxon>
    </lineage>
</organism>
<comment type="caution">
    <text evidence="2">The sequence shown here is derived from an EMBL/GenBank/DDBJ whole genome shotgun (WGS) entry which is preliminary data.</text>
</comment>
<proteinExistence type="inferred from homology"/>
<dbReference type="GO" id="GO:0016747">
    <property type="term" value="F:acyltransferase activity, transferring groups other than amino-acyl groups"/>
    <property type="evidence" value="ECO:0007669"/>
    <property type="project" value="TreeGrafter"/>
</dbReference>
<dbReference type="Pfam" id="PF02458">
    <property type="entry name" value="Transferase"/>
    <property type="match status" value="1"/>
</dbReference>
<accession>A0AAD7PTC6</accession>
<name>A0AAD7PTC6_QUISA</name>
<evidence type="ECO:0000313" key="3">
    <source>
        <dbReference type="Proteomes" id="UP001163823"/>
    </source>
</evidence>
<dbReference type="Proteomes" id="UP001163823">
    <property type="component" value="Chromosome 6"/>
</dbReference>
<dbReference type="InterPro" id="IPR050317">
    <property type="entry name" value="Plant_Fungal_Acyltransferase"/>
</dbReference>
<sequence>MAEVTYICKRTVVSTKPVQPGKYHSLSVLQRHMEKNHTRMVYYFQSSGEVEKITKKLRESLAELLTYFPIMSGRLIRDEKGNWMVKCNDAGVRMVEARAKGSVEDWLRNVNREKELKLVHWEEMYHKQYFWSPFNVQVTEFEEGGLAVGLSCIHILADPICATLFIRAWANITLGQKMIAPPFFHPLPPRRPGNIKPNHQPYTALIDHYRSSFEKSIPVMDSRYTTITLTFSDQMVRACMEMTKAQTVMSNMPLPTPFEALAGLFWVSLSKIKGIRNGLVNMSICLDMRKVLGLDSGFFGNCMVYNKVHAVNFGEHNLSEAATAIKEVVDKMDVEGIMDLIEWLESTDSNSPSIMHGYDLICANLEEINPYLTMFENEFTPIRASYYIEPVLGEGHVVIFPAPTVEGPLSRVVMVTLREDEAVKLCEDDLISNYSPTILMRKCE</sequence>
<dbReference type="InterPro" id="IPR023213">
    <property type="entry name" value="CAT-like_dom_sf"/>
</dbReference>
<reference evidence="2" key="1">
    <citation type="journal article" date="2023" name="Science">
        <title>Elucidation of the pathway for biosynthesis of saponin adjuvants from the soapbark tree.</title>
        <authorList>
            <person name="Reed J."/>
            <person name="Orme A."/>
            <person name="El-Demerdash A."/>
            <person name="Owen C."/>
            <person name="Martin L.B.B."/>
            <person name="Misra R.C."/>
            <person name="Kikuchi S."/>
            <person name="Rejzek M."/>
            <person name="Martin A.C."/>
            <person name="Harkess A."/>
            <person name="Leebens-Mack J."/>
            <person name="Louveau T."/>
            <person name="Stephenson M.J."/>
            <person name="Osbourn A."/>
        </authorList>
    </citation>
    <scope>NUCLEOTIDE SEQUENCE</scope>
    <source>
        <strain evidence="2">S10</strain>
    </source>
</reference>